<evidence type="ECO:0000256" key="8">
    <source>
        <dbReference type="ARBA" id="ARBA00023157"/>
    </source>
</evidence>
<dbReference type="AlphaFoldDB" id="A0A8D0BSU3"/>
<evidence type="ECO:0000259" key="11">
    <source>
        <dbReference type="PROSITE" id="PS50214"/>
    </source>
</evidence>
<evidence type="ECO:0000256" key="9">
    <source>
        <dbReference type="PROSITE-ProRule" id="PRU00068"/>
    </source>
</evidence>
<dbReference type="OMA" id="ICNSHKH"/>
<keyword evidence="3" id="KW-0964">Secreted</keyword>
<dbReference type="Gene3D" id="3.40.390.10">
    <property type="entry name" value="Collagenase (Catalytic Domain)"/>
    <property type="match status" value="1"/>
</dbReference>
<dbReference type="PANTHER" id="PTHR11905">
    <property type="entry name" value="ADAM A DISINTEGRIN AND METALLOPROTEASE DOMAIN"/>
    <property type="match status" value="1"/>
</dbReference>
<dbReference type="SMART" id="SM00050">
    <property type="entry name" value="DISIN"/>
    <property type="match status" value="1"/>
</dbReference>
<dbReference type="InterPro" id="IPR001762">
    <property type="entry name" value="Disintegrin_dom"/>
</dbReference>
<dbReference type="GO" id="GO:0008584">
    <property type="term" value="P:male gonad development"/>
    <property type="evidence" value="ECO:0007669"/>
    <property type="project" value="TreeGrafter"/>
</dbReference>
<evidence type="ECO:0000259" key="12">
    <source>
        <dbReference type="PROSITE" id="PS50215"/>
    </source>
</evidence>
<organism evidence="13 14">
    <name type="scientific">Salvator merianae</name>
    <name type="common">Argentine black and white tegu</name>
    <name type="synonym">Tupinambis merianae</name>
    <dbReference type="NCBI Taxonomy" id="96440"/>
    <lineage>
        <taxon>Eukaryota</taxon>
        <taxon>Metazoa</taxon>
        <taxon>Chordata</taxon>
        <taxon>Craniata</taxon>
        <taxon>Vertebrata</taxon>
        <taxon>Euteleostomi</taxon>
        <taxon>Lepidosauria</taxon>
        <taxon>Squamata</taxon>
        <taxon>Bifurcata</taxon>
        <taxon>Unidentata</taxon>
        <taxon>Episquamata</taxon>
        <taxon>Laterata</taxon>
        <taxon>Teiioidea</taxon>
        <taxon>Teiidae</taxon>
        <taxon>Salvator</taxon>
    </lineage>
</organism>
<dbReference type="SUPFAM" id="SSF57552">
    <property type="entry name" value="Blood coagulation inhibitor (disintegrin)"/>
    <property type="match status" value="1"/>
</dbReference>
<evidence type="ECO:0000313" key="14">
    <source>
        <dbReference type="Proteomes" id="UP000694421"/>
    </source>
</evidence>
<dbReference type="GO" id="GO:1990913">
    <property type="term" value="C:sperm head plasma membrane"/>
    <property type="evidence" value="ECO:0007669"/>
    <property type="project" value="TreeGrafter"/>
</dbReference>
<evidence type="ECO:0008006" key="15">
    <source>
        <dbReference type="Google" id="ProtNLM"/>
    </source>
</evidence>
<dbReference type="Proteomes" id="UP000694421">
    <property type="component" value="Unplaced"/>
</dbReference>
<dbReference type="PRINTS" id="PR00289">
    <property type="entry name" value="DISINTEGRIN"/>
</dbReference>
<dbReference type="Ensembl" id="ENSSMRT00000014593.1">
    <property type="protein sequence ID" value="ENSSMRP00000012525.1"/>
    <property type="gene ID" value="ENSSMRG00000009770.1"/>
</dbReference>
<comment type="cofactor">
    <cofactor evidence="1">
        <name>Zn(2+)</name>
        <dbReference type="ChEBI" id="CHEBI:29105"/>
    </cofactor>
</comment>
<dbReference type="Pfam" id="PF08516">
    <property type="entry name" value="ADAM_CR"/>
    <property type="match status" value="1"/>
</dbReference>
<evidence type="ECO:0000256" key="2">
    <source>
        <dbReference type="ARBA" id="ARBA00004613"/>
    </source>
</evidence>
<dbReference type="GO" id="GO:0046872">
    <property type="term" value="F:metal ion binding"/>
    <property type="evidence" value="ECO:0007669"/>
    <property type="project" value="UniProtKB-KW"/>
</dbReference>
<feature type="domain" description="Disintegrin" evidence="11">
    <location>
        <begin position="305"/>
        <end position="391"/>
    </location>
</feature>
<feature type="active site" evidence="10">
    <location>
        <position position="243"/>
    </location>
</feature>
<protein>
    <recommendedName>
        <fullName evidence="15">Disintegrin and metalloproteinase domain-containing protein 20-like</fullName>
    </recommendedName>
</protein>
<dbReference type="FunFam" id="3.40.390.10:FF:000002">
    <property type="entry name" value="Disintegrin and metalloproteinase domain-containing protein 22"/>
    <property type="match status" value="1"/>
</dbReference>
<evidence type="ECO:0000256" key="10">
    <source>
        <dbReference type="PROSITE-ProRule" id="PRU00276"/>
    </source>
</evidence>
<keyword evidence="14" id="KW-1185">Reference proteome</keyword>
<proteinExistence type="predicted"/>
<dbReference type="GO" id="GO:0006508">
    <property type="term" value="P:proteolysis"/>
    <property type="evidence" value="ECO:0007669"/>
    <property type="project" value="InterPro"/>
</dbReference>
<dbReference type="PANTHER" id="PTHR11905:SF251">
    <property type="entry name" value="MEDIATOR COMPLEX SUBUNIT 6"/>
    <property type="match status" value="1"/>
</dbReference>
<dbReference type="InterPro" id="IPR036436">
    <property type="entry name" value="Disintegrin_dom_sf"/>
</dbReference>
<dbReference type="GeneTree" id="ENSGT00940000161067"/>
<feature type="binding site" evidence="10">
    <location>
        <position position="252"/>
    </location>
    <ligand>
        <name>Zn(2+)</name>
        <dbReference type="ChEBI" id="CHEBI:29105"/>
        <note>catalytic</note>
    </ligand>
</feature>
<reference evidence="13" key="2">
    <citation type="submission" date="2025-09" db="UniProtKB">
        <authorList>
            <consortium name="Ensembl"/>
        </authorList>
    </citation>
    <scope>IDENTIFICATION</scope>
</reference>
<evidence type="ECO:0000256" key="4">
    <source>
        <dbReference type="ARBA" id="ARBA00022656"/>
    </source>
</evidence>
<reference evidence="13" key="1">
    <citation type="submission" date="2025-08" db="UniProtKB">
        <authorList>
            <consortium name="Ensembl"/>
        </authorList>
    </citation>
    <scope>IDENTIFICATION</scope>
</reference>
<dbReference type="Pfam" id="PF01421">
    <property type="entry name" value="Reprolysin"/>
    <property type="match status" value="1"/>
</dbReference>
<accession>A0A8D0BSU3</accession>
<dbReference type="CDD" id="cd04269">
    <property type="entry name" value="ZnMc_adamalysin_II_like"/>
    <property type="match status" value="1"/>
</dbReference>
<keyword evidence="6" id="KW-0378">Hydrolase</keyword>
<evidence type="ECO:0000313" key="13">
    <source>
        <dbReference type="Ensembl" id="ENSSMRP00000012525.1"/>
    </source>
</evidence>
<dbReference type="InterPro" id="IPR001590">
    <property type="entry name" value="Peptidase_M12B"/>
</dbReference>
<comment type="caution">
    <text evidence="10">Lacks conserved residue(s) required for the propagation of feature annotation.</text>
</comment>
<evidence type="ECO:0000256" key="1">
    <source>
        <dbReference type="ARBA" id="ARBA00001947"/>
    </source>
</evidence>
<dbReference type="GO" id="GO:0005576">
    <property type="term" value="C:extracellular region"/>
    <property type="evidence" value="ECO:0007669"/>
    <property type="project" value="UniProtKB-SubCell"/>
</dbReference>
<feature type="domain" description="Peptidase M12B" evidence="12">
    <location>
        <begin position="107"/>
        <end position="297"/>
    </location>
</feature>
<dbReference type="GO" id="GO:0090729">
    <property type="term" value="F:toxin activity"/>
    <property type="evidence" value="ECO:0007669"/>
    <property type="project" value="UniProtKB-KW"/>
</dbReference>
<keyword evidence="5 10" id="KW-0479">Metal-binding</keyword>
<dbReference type="SUPFAM" id="SSF55486">
    <property type="entry name" value="Metalloproteases ('zincins'), catalytic domain"/>
    <property type="match status" value="1"/>
</dbReference>
<dbReference type="SMART" id="SM00608">
    <property type="entry name" value="ACR"/>
    <property type="match status" value="1"/>
</dbReference>
<evidence type="ECO:0000256" key="6">
    <source>
        <dbReference type="ARBA" id="ARBA00022801"/>
    </source>
</evidence>
<dbReference type="PROSITE" id="PS50214">
    <property type="entry name" value="DISINTEGRIN_2"/>
    <property type="match status" value="1"/>
</dbReference>
<feature type="disulfide bond" evidence="10">
    <location>
        <begin position="259"/>
        <end position="264"/>
    </location>
</feature>
<feature type="binding site" evidence="10">
    <location>
        <position position="242"/>
    </location>
    <ligand>
        <name>Zn(2+)</name>
        <dbReference type="ChEBI" id="CHEBI:29105"/>
        <note>catalytic</note>
    </ligand>
</feature>
<dbReference type="InterPro" id="IPR034027">
    <property type="entry name" value="Reprolysin_adamalysin"/>
</dbReference>
<keyword evidence="8 10" id="KW-1015">Disulfide bond</keyword>
<dbReference type="Pfam" id="PF00200">
    <property type="entry name" value="Disintegrin"/>
    <property type="match status" value="1"/>
</dbReference>
<keyword evidence="7 10" id="KW-0862">Zinc</keyword>
<dbReference type="PROSITE" id="PS50215">
    <property type="entry name" value="ADAM_MEPRO"/>
    <property type="match status" value="1"/>
</dbReference>
<dbReference type="FunFam" id="4.10.70.10:FF:000001">
    <property type="entry name" value="Disintegrin and metalloproteinase domain-containing protein 22"/>
    <property type="match status" value="1"/>
</dbReference>
<dbReference type="InterPro" id="IPR006586">
    <property type="entry name" value="ADAM_Cys-rich"/>
</dbReference>
<evidence type="ECO:0000256" key="5">
    <source>
        <dbReference type="ARBA" id="ARBA00022723"/>
    </source>
</evidence>
<feature type="binding site" evidence="10">
    <location>
        <position position="246"/>
    </location>
    <ligand>
        <name>Zn(2+)</name>
        <dbReference type="ChEBI" id="CHEBI:29105"/>
        <note>catalytic</note>
    </ligand>
</feature>
<dbReference type="GO" id="GO:0009897">
    <property type="term" value="C:external side of plasma membrane"/>
    <property type="evidence" value="ECO:0007669"/>
    <property type="project" value="TreeGrafter"/>
</dbReference>
<dbReference type="Gene3D" id="4.10.70.10">
    <property type="entry name" value="Disintegrin domain"/>
    <property type="match status" value="1"/>
</dbReference>
<dbReference type="InterPro" id="IPR024079">
    <property type="entry name" value="MetalloPept_cat_dom_sf"/>
</dbReference>
<evidence type="ECO:0000256" key="7">
    <source>
        <dbReference type="ARBA" id="ARBA00022833"/>
    </source>
</evidence>
<keyword evidence="4" id="KW-0800">Toxin</keyword>
<sequence>MDYLFISDDCFYHGFIQGEPSSLITLSSCLGGLRGLLQIGNKTYGIEPFLPSATFQHVVYRVEQKKGGIHLSCGLTAEEQSHQEAMIGKAKYAKPKHSEGNWWTHARYIEVAIVVEHQLYNRFGRNQTFIAVRVLEIIHIANTFYKPLGVHISLAGIEIWSEKNLIEIADYMVPLLINFNTWRKNELNQHLPSDAGHLFVYKRFGRTVGLAYTGKICNPHWASAVESYLGYSIPFFAVLFAHELGHNLGMGHDTENCHCERKSCIMAPFPGEVDQFSNCSYKDYFRLRNSACLLTPPDPEKLFKFKFCGNKIVEDGEQCDCGSALQCKSDPCCQTDCKLRSGATCNIGLCCAHCQHLPAGTVCRKKVSSCDLPEYCNGTSPLCPEDVFVQDGAPCKGGAHCYRGRCTTHTRQCKTIFGKRARVAANSCFRLMNVRGDRFGNCGWKDGIYKKCNPNNILCGRIQCSNVYKLPSLMEDSTIIQTSVGSTECWGTDYHGGKEIPDVGAVRDGTPCGAEMMCISGECVNFGLPSFQTRAPGHFSVLYITCWKHLETISMVETL</sequence>
<feature type="disulfide bond" evidence="9">
    <location>
        <begin position="363"/>
        <end position="383"/>
    </location>
</feature>
<name>A0A8D0BSU3_SALMN</name>
<evidence type="ECO:0000256" key="3">
    <source>
        <dbReference type="ARBA" id="ARBA00022525"/>
    </source>
</evidence>
<comment type="subcellular location">
    <subcellularLocation>
        <location evidence="2">Secreted</location>
    </subcellularLocation>
</comment>
<dbReference type="GO" id="GO:0004222">
    <property type="term" value="F:metalloendopeptidase activity"/>
    <property type="evidence" value="ECO:0007669"/>
    <property type="project" value="InterPro"/>
</dbReference>